<reference evidence="1 2" key="1">
    <citation type="submission" date="2014-04" db="EMBL/GenBank/DDBJ databases">
        <authorList>
            <consortium name="DOE Joint Genome Institute"/>
            <person name="Kuo A."/>
            <person name="Zuccaro A."/>
            <person name="Kohler A."/>
            <person name="Nagy L.G."/>
            <person name="Floudas D."/>
            <person name="Copeland A."/>
            <person name="Barry K.W."/>
            <person name="Cichocki N."/>
            <person name="Veneault-Fourrey C."/>
            <person name="LaButti K."/>
            <person name="Lindquist E.A."/>
            <person name="Lipzen A."/>
            <person name="Lundell T."/>
            <person name="Morin E."/>
            <person name="Murat C."/>
            <person name="Sun H."/>
            <person name="Tunlid A."/>
            <person name="Henrissat B."/>
            <person name="Grigoriev I.V."/>
            <person name="Hibbett D.S."/>
            <person name="Martin F."/>
            <person name="Nordberg H.P."/>
            <person name="Cantor M.N."/>
            <person name="Hua S.X."/>
        </authorList>
    </citation>
    <scope>NUCLEOTIDE SEQUENCE [LARGE SCALE GENOMIC DNA]</scope>
    <source>
        <strain evidence="1 2">MAFF 305830</strain>
    </source>
</reference>
<dbReference type="AlphaFoldDB" id="A0A0C2WYW7"/>
<gene>
    <name evidence="1" type="ORF">M408DRAFT_21345</name>
</gene>
<sequence length="320" mass="36058">MSTVGTLPLAIRVGLRDAYDSPNSHIQTSLKSLNAVIGYDITLEIAWVDLWNDLQGKFDDKATFVPTITSAVATWLKITEDLLESSEQFQELFMNKMERLRKALFVQIWDGKLPKTEFVRGELLTLFLPKGNPSEFRSISSRIGADLETAFSGKKAAVSHPATSPEVTQDDFVDVSPAKEVVKSANHVRSLPTVATLPRPDNLFVTLLPYTVILRRTGGGIDIESSHQPTLELIVEYFKRHARKNLNDSRQIPYFKIELVASFWGSGTYHDVCRITKEDSRASWINAEITPILAFIEGVCGYDLYKTDGEWIFRRTEPFV</sequence>
<keyword evidence="2" id="KW-1185">Reference proteome</keyword>
<dbReference type="OrthoDB" id="4926491at2759"/>
<reference evidence="2" key="2">
    <citation type="submission" date="2015-01" db="EMBL/GenBank/DDBJ databases">
        <title>Evolutionary Origins and Diversification of the Mycorrhizal Mutualists.</title>
        <authorList>
            <consortium name="DOE Joint Genome Institute"/>
            <consortium name="Mycorrhizal Genomics Consortium"/>
            <person name="Kohler A."/>
            <person name="Kuo A."/>
            <person name="Nagy L.G."/>
            <person name="Floudas D."/>
            <person name="Copeland A."/>
            <person name="Barry K.W."/>
            <person name="Cichocki N."/>
            <person name="Veneault-Fourrey C."/>
            <person name="LaButti K."/>
            <person name="Lindquist E.A."/>
            <person name="Lipzen A."/>
            <person name="Lundell T."/>
            <person name="Morin E."/>
            <person name="Murat C."/>
            <person name="Riley R."/>
            <person name="Ohm R."/>
            <person name="Sun H."/>
            <person name="Tunlid A."/>
            <person name="Henrissat B."/>
            <person name="Grigoriev I.V."/>
            <person name="Hibbett D.S."/>
            <person name="Martin F."/>
        </authorList>
    </citation>
    <scope>NUCLEOTIDE SEQUENCE [LARGE SCALE GENOMIC DNA]</scope>
    <source>
        <strain evidence="2">MAFF 305830</strain>
    </source>
</reference>
<organism evidence="1 2">
    <name type="scientific">Serendipita vermifera MAFF 305830</name>
    <dbReference type="NCBI Taxonomy" id="933852"/>
    <lineage>
        <taxon>Eukaryota</taxon>
        <taxon>Fungi</taxon>
        <taxon>Dikarya</taxon>
        <taxon>Basidiomycota</taxon>
        <taxon>Agaricomycotina</taxon>
        <taxon>Agaricomycetes</taxon>
        <taxon>Sebacinales</taxon>
        <taxon>Serendipitaceae</taxon>
        <taxon>Serendipita</taxon>
    </lineage>
</organism>
<evidence type="ECO:0000313" key="1">
    <source>
        <dbReference type="EMBL" id="KIM31283.1"/>
    </source>
</evidence>
<accession>A0A0C2WYW7</accession>
<protein>
    <submittedName>
        <fullName evidence="1">Uncharacterized protein</fullName>
    </submittedName>
</protein>
<dbReference type="Proteomes" id="UP000054097">
    <property type="component" value="Unassembled WGS sequence"/>
</dbReference>
<proteinExistence type="predicted"/>
<dbReference type="EMBL" id="KN824282">
    <property type="protein sequence ID" value="KIM31283.1"/>
    <property type="molecule type" value="Genomic_DNA"/>
</dbReference>
<dbReference type="HOGENOM" id="CLU_060776_0_0_1"/>
<evidence type="ECO:0000313" key="2">
    <source>
        <dbReference type="Proteomes" id="UP000054097"/>
    </source>
</evidence>
<name>A0A0C2WYW7_SERVB</name>